<feature type="signal peptide" evidence="1">
    <location>
        <begin position="1"/>
        <end position="28"/>
    </location>
</feature>
<keyword evidence="3" id="KW-1185">Reference proteome</keyword>
<dbReference type="EMBL" id="JAFREM010000011">
    <property type="protein sequence ID" value="MBO1305746.1"/>
    <property type="molecule type" value="Genomic_DNA"/>
</dbReference>
<evidence type="ECO:0000313" key="2">
    <source>
        <dbReference type="EMBL" id="MBO1305746.1"/>
    </source>
</evidence>
<proteinExistence type="predicted"/>
<gene>
    <name evidence="2" type="ORF">JZO70_06230</name>
</gene>
<accession>A0ABS3LAI3</accession>
<reference evidence="2 3" key="1">
    <citation type="submission" date="2021-03" db="EMBL/GenBank/DDBJ databases">
        <title>Enterococcal diversity collection.</title>
        <authorList>
            <person name="Gilmore M.S."/>
            <person name="Schwartzman J."/>
            <person name="Van Tyne D."/>
            <person name="Martin M."/>
            <person name="Earl A.M."/>
            <person name="Manson A.L."/>
            <person name="Straub T."/>
            <person name="Salamzade R."/>
            <person name="Saavedra J."/>
            <person name="Lebreton F."/>
            <person name="Prichula J."/>
            <person name="Schaufler K."/>
            <person name="Gaca A."/>
            <person name="Sgardioli B."/>
            <person name="Wagenaar J."/>
            <person name="Strong T."/>
        </authorList>
    </citation>
    <scope>NUCLEOTIDE SEQUENCE [LARGE SCALE GENOMIC DNA]</scope>
    <source>
        <strain evidence="2 3">669A</strain>
    </source>
</reference>
<keyword evidence="1" id="KW-0732">Signal</keyword>
<comment type="caution">
    <text evidence="2">The sequence shown here is derived from an EMBL/GenBank/DDBJ whole genome shotgun (WGS) entry which is preliminary data.</text>
</comment>
<sequence>MKNNKRKKKMLAAAAVLALIAAMSGTFAWLTAQDQAINRAASAVVKDDSVTISEKFTPIPLMAGTSTEKEVKVKNTGTADVFVRVSYEEVLKHLADKGNVTYGADNSQTDGTNPKYTDVPNDPGLDKHMPVEFDWAKSVAEGFVVSEGTVTGKGTDPNVLLLITGQRIVNPLDPADINHQFTGQLVHRYRTDTTTPANNKYQIMSFDSLVLDSDNGSTDPKDWDFTVGGVKFGYYKDGYKHSLANWATSKLAPTGQAAPTGRAVLGETGNRHNVEFDYTAATLGTTLPSVTPVTGDTKGQLPEAGEEKSVQADQVDPIGKGIKVKYSADITDTTTMDSDKWVYNPEDGWFYYTTPVKAPIAGSTSETKPLIERLIFDGSMGKEYNNASYDLVVKMEAIFADREALTGTEGWTMDTTAGSDSLKIVDKLAPVTP</sequence>
<feature type="chain" id="PRO_5045678973" description="Alternate signal-mediated exported protein" evidence="1">
    <location>
        <begin position="29"/>
        <end position="433"/>
    </location>
</feature>
<dbReference type="Proteomes" id="UP000664601">
    <property type="component" value="Unassembled WGS sequence"/>
</dbReference>
<evidence type="ECO:0008006" key="4">
    <source>
        <dbReference type="Google" id="ProtNLM"/>
    </source>
</evidence>
<protein>
    <recommendedName>
        <fullName evidence="4">Alternate signal-mediated exported protein</fullName>
    </recommendedName>
</protein>
<organism evidence="2 3">
    <name type="scientific">Candidatus Enterococcus moelleringii</name>
    <dbReference type="NCBI Taxonomy" id="2815325"/>
    <lineage>
        <taxon>Bacteria</taxon>
        <taxon>Bacillati</taxon>
        <taxon>Bacillota</taxon>
        <taxon>Bacilli</taxon>
        <taxon>Lactobacillales</taxon>
        <taxon>Enterococcaceae</taxon>
        <taxon>Enterococcus</taxon>
    </lineage>
</organism>
<evidence type="ECO:0000256" key="1">
    <source>
        <dbReference type="SAM" id="SignalP"/>
    </source>
</evidence>
<evidence type="ECO:0000313" key="3">
    <source>
        <dbReference type="Proteomes" id="UP000664601"/>
    </source>
</evidence>
<dbReference type="RefSeq" id="WP_207672689.1">
    <property type="nucleotide sequence ID" value="NZ_JAFREM010000011.1"/>
</dbReference>
<name>A0ABS3LAI3_9ENTE</name>